<keyword evidence="3" id="KW-1185">Reference proteome</keyword>
<evidence type="ECO:0000256" key="1">
    <source>
        <dbReference type="SAM" id="Phobius"/>
    </source>
</evidence>
<keyword evidence="1" id="KW-0812">Transmembrane</keyword>
<keyword evidence="1" id="KW-1133">Transmembrane helix</keyword>
<evidence type="ECO:0000313" key="2">
    <source>
        <dbReference type="EMBL" id="AGA67097.1"/>
    </source>
</evidence>
<keyword evidence="1" id="KW-0472">Membrane</keyword>
<proteinExistence type="predicted"/>
<dbReference type="AlphaFoldDB" id="A0A3B6W318"/>
<feature type="transmembrane region" description="Helical" evidence="1">
    <location>
        <begin position="12"/>
        <end position="28"/>
    </location>
</feature>
<reference evidence="2 3" key="1">
    <citation type="journal article" date="2013" name="Genome Announc.">
        <title>Complete Genome Sequence of the Porcine Strain Brachyspira pilosicoli P43/6/78(T.).</title>
        <authorList>
            <person name="Lin C."/>
            <person name="den Bakker H.C."/>
            <person name="Suzuki H."/>
            <person name="Lefebure T."/>
            <person name="Ponnala L."/>
            <person name="Sun Q."/>
            <person name="Stanhope M.J."/>
            <person name="Wiedmann M."/>
            <person name="Duhamel G.E."/>
        </authorList>
    </citation>
    <scope>NUCLEOTIDE SEQUENCE [LARGE SCALE GENOMIC DNA]</scope>
    <source>
        <strain evidence="2 3">P43/6/78</strain>
    </source>
</reference>
<dbReference type="RefSeq" id="WP_015274772.1">
    <property type="nucleotide sequence ID" value="NC_019908.1"/>
</dbReference>
<protein>
    <submittedName>
        <fullName evidence="2">Uncharacterized protein</fullName>
    </submittedName>
</protein>
<gene>
    <name evidence="2" type="ORF">BPP43_09575</name>
</gene>
<organism evidence="2 3">
    <name type="scientific">Brachyspira pilosicoli P43/6/78</name>
    <dbReference type="NCBI Taxonomy" id="1042417"/>
    <lineage>
        <taxon>Bacteria</taxon>
        <taxon>Pseudomonadati</taxon>
        <taxon>Spirochaetota</taxon>
        <taxon>Spirochaetia</taxon>
        <taxon>Brachyspirales</taxon>
        <taxon>Brachyspiraceae</taxon>
        <taxon>Brachyspira</taxon>
    </lineage>
</organism>
<dbReference type="KEGG" id="bpip:BPP43_09575"/>
<dbReference type="Proteomes" id="UP000010793">
    <property type="component" value="Chromosome"/>
</dbReference>
<evidence type="ECO:0000313" key="3">
    <source>
        <dbReference type="Proteomes" id="UP000010793"/>
    </source>
</evidence>
<name>A0A3B6W318_BRAPL</name>
<dbReference type="EMBL" id="CP002873">
    <property type="protein sequence ID" value="AGA67097.1"/>
    <property type="molecule type" value="Genomic_DNA"/>
</dbReference>
<sequence length="137" mass="15902">MKNNIKKNIKKLISLIPLFIIVILILWYKTPINGINCYPQSVEKITLEYQNKILNITNTNDIEFIIKSLNSISLNKTIPIIKANTNSYKINIISTNKNIPNDIIIYSKDTASIGYFYYTDKNSMLPYDYIKNIFSNK</sequence>
<accession>A0A3B6W318</accession>